<name>A0ABV6NZ82_9ACTN</name>
<comment type="function">
    <text evidence="1">Iron-sulfur subunit of the cytochrome bc1 complex, an essential component of the respiratory electron transport chain required for ATP synthesis. The bc1 complex catalyzes the oxidation of menaquinol and the reduction of cytochrome c in the respiratory chain. The bc1 complex operates through a Q-cycle mechanism that couples electron transfer to generation of the proton gradient that drives ATP synthesis.</text>
</comment>
<dbReference type="Pfam" id="PF00355">
    <property type="entry name" value="Rieske"/>
    <property type="match status" value="1"/>
</dbReference>
<dbReference type="InterPro" id="IPR017941">
    <property type="entry name" value="Rieske_2Fe-2S"/>
</dbReference>
<evidence type="ECO:0000256" key="4">
    <source>
        <dbReference type="ARBA" id="ARBA00022723"/>
    </source>
</evidence>
<dbReference type="EMBL" id="JBHLUE010000016">
    <property type="protein sequence ID" value="MFC0566081.1"/>
    <property type="molecule type" value="Genomic_DNA"/>
</dbReference>
<keyword evidence="4" id="KW-0479">Metal-binding</keyword>
<evidence type="ECO:0000256" key="2">
    <source>
        <dbReference type="ARBA" id="ARBA00015816"/>
    </source>
</evidence>
<keyword evidence="5" id="KW-0408">Iron</keyword>
<evidence type="ECO:0000256" key="8">
    <source>
        <dbReference type="ARBA" id="ARBA00029586"/>
    </source>
</evidence>
<evidence type="ECO:0000256" key="7">
    <source>
        <dbReference type="ARBA" id="ARBA00023157"/>
    </source>
</evidence>
<gene>
    <name evidence="12" type="ORF">ACFFHU_18315</name>
</gene>
<evidence type="ECO:0000256" key="10">
    <source>
        <dbReference type="SAM" id="MobiDB-lite"/>
    </source>
</evidence>
<evidence type="ECO:0000256" key="6">
    <source>
        <dbReference type="ARBA" id="ARBA00023014"/>
    </source>
</evidence>
<reference evidence="12 13" key="1">
    <citation type="submission" date="2024-09" db="EMBL/GenBank/DDBJ databases">
        <authorList>
            <person name="Sun Q."/>
            <person name="Mori K."/>
        </authorList>
    </citation>
    <scope>NUCLEOTIDE SEQUENCE [LARGE SCALE GENOMIC DNA]</scope>
    <source>
        <strain evidence="12 13">TBRC 2205</strain>
    </source>
</reference>
<feature type="domain" description="Rieske" evidence="11">
    <location>
        <begin position="83"/>
        <end position="175"/>
    </location>
</feature>
<comment type="cofactor">
    <cofactor evidence="9">
        <name>[2Fe-2S] cluster</name>
        <dbReference type="ChEBI" id="CHEBI:190135"/>
    </cofactor>
</comment>
<dbReference type="InterPro" id="IPR006311">
    <property type="entry name" value="TAT_signal"/>
</dbReference>
<dbReference type="Gene3D" id="2.102.10.10">
    <property type="entry name" value="Rieske [2Fe-2S] iron-sulphur domain"/>
    <property type="match status" value="1"/>
</dbReference>
<dbReference type="InterPro" id="IPR036922">
    <property type="entry name" value="Rieske_2Fe-2S_sf"/>
</dbReference>
<evidence type="ECO:0000256" key="5">
    <source>
        <dbReference type="ARBA" id="ARBA00023004"/>
    </source>
</evidence>
<evidence type="ECO:0000313" key="13">
    <source>
        <dbReference type="Proteomes" id="UP001589894"/>
    </source>
</evidence>
<dbReference type="SUPFAM" id="SSF50022">
    <property type="entry name" value="ISP domain"/>
    <property type="match status" value="1"/>
</dbReference>
<dbReference type="InterPro" id="IPR014349">
    <property type="entry name" value="Rieske_Fe-S_prot"/>
</dbReference>
<evidence type="ECO:0000313" key="12">
    <source>
        <dbReference type="EMBL" id="MFC0566081.1"/>
    </source>
</evidence>
<feature type="region of interest" description="Disordered" evidence="10">
    <location>
        <begin position="45"/>
        <end position="88"/>
    </location>
</feature>
<protein>
    <recommendedName>
        <fullName evidence="2">Cytochrome bc1 complex Rieske iron-sulfur subunit</fullName>
    </recommendedName>
    <alternativeName>
        <fullName evidence="8">Cytochrome bc1 reductase complex subunit QcrA</fullName>
    </alternativeName>
</protein>
<evidence type="ECO:0000256" key="9">
    <source>
        <dbReference type="ARBA" id="ARBA00034078"/>
    </source>
</evidence>
<feature type="compositionally biased region" description="Low complexity" evidence="10">
    <location>
        <begin position="51"/>
        <end position="75"/>
    </location>
</feature>
<dbReference type="Proteomes" id="UP001589894">
    <property type="component" value="Unassembled WGS sequence"/>
</dbReference>
<keyword evidence="6" id="KW-0411">Iron-sulfur</keyword>
<dbReference type="PANTHER" id="PTHR10134">
    <property type="entry name" value="CYTOCHROME B-C1 COMPLEX SUBUNIT RIESKE, MITOCHONDRIAL"/>
    <property type="match status" value="1"/>
</dbReference>
<evidence type="ECO:0000256" key="1">
    <source>
        <dbReference type="ARBA" id="ARBA00002494"/>
    </source>
</evidence>
<keyword evidence="7" id="KW-1015">Disulfide bond</keyword>
<dbReference type="PRINTS" id="PR00162">
    <property type="entry name" value="RIESKE"/>
</dbReference>
<accession>A0ABV6NZ82</accession>
<dbReference type="CDD" id="cd03467">
    <property type="entry name" value="Rieske"/>
    <property type="match status" value="1"/>
</dbReference>
<sequence>MSDDRMTSTAPGEAAETADLPRRALLAGAGAAGAAVLLAGCGSSDDDKPAGGDSAGAPAGSAPTAGAPAGSAPSATGGGDGGTALAKTSEIPVGGGKIFAAQRLVVTQPAAGQFKAFSAICTHQGCPVSKIESGTIICRCHNSRFAITDGSVKGGPAPKPLEPRDVTVKGDNITLA</sequence>
<keyword evidence="3" id="KW-0001">2Fe-2S</keyword>
<organism evidence="12 13">
    <name type="scientific">Plantactinospora siamensis</name>
    <dbReference type="NCBI Taxonomy" id="555372"/>
    <lineage>
        <taxon>Bacteria</taxon>
        <taxon>Bacillati</taxon>
        <taxon>Actinomycetota</taxon>
        <taxon>Actinomycetes</taxon>
        <taxon>Micromonosporales</taxon>
        <taxon>Micromonosporaceae</taxon>
        <taxon>Plantactinospora</taxon>
    </lineage>
</organism>
<keyword evidence="13" id="KW-1185">Reference proteome</keyword>
<dbReference type="PROSITE" id="PS51318">
    <property type="entry name" value="TAT"/>
    <property type="match status" value="1"/>
</dbReference>
<evidence type="ECO:0000259" key="11">
    <source>
        <dbReference type="PROSITE" id="PS51296"/>
    </source>
</evidence>
<comment type="caution">
    <text evidence="12">The sequence shown here is derived from an EMBL/GenBank/DDBJ whole genome shotgun (WGS) entry which is preliminary data.</text>
</comment>
<dbReference type="RefSeq" id="WP_377340483.1">
    <property type="nucleotide sequence ID" value="NZ_JBHLUE010000016.1"/>
</dbReference>
<evidence type="ECO:0000256" key="3">
    <source>
        <dbReference type="ARBA" id="ARBA00022714"/>
    </source>
</evidence>
<proteinExistence type="predicted"/>
<dbReference type="InterPro" id="IPR005805">
    <property type="entry name" value="Rieske_Fe-S_prot_C"/>
</dbReference>
<dbReference type="PROSITE" id="PS51296">
    <property type="entry name" value="RIESKE"/>
    <property type="match status" value="1"/>
</dbReference>